<feature type="binding site" evidence="3">
    <location>
        <position position="107"/>
    </location>
    <ligand>
        <name>carboxy-S-adenosyl-L-methionine</name>
        <dbReference type="ChEBI" id="CHEBI:134278"/>
    </ligand>
</feature>
<evidence type="ECO:0000256" key="3">
    <source>
        <dbReference type="HAMAP-Rule" id="MF_01590"/>
    </source>
</evidence>
<dbReference type="InterPro" id="IPR029063">
    <property type="entry name" value="SAM-dependent_MTases_sf"/>
</dbReference>
<dbReference type="NCBIfam" id="NF011650">
    <property type="entry name" value="PRK15068.1"/>
    <property type="match status" value="1"/>
</dbReference>
<feature type="binding site" evidence="3">
    <location>
        <position position="216"/>
    </location>
    <ligand>
        <name>carboxy-S-adenosyl-L-methionine</name>
        <dbReference type="ChEBI" id="CHEBI:134278"/>
    </ligand>
</feature>
<dbReference type="SUPFAM" id="SSF53335">
    <property type="entry name" value="S-adenosyl-L-methionine-dependent methyltransferases"/>
    <property type="match status" value="1"/>
</dbReference>
<keyword evidence="1 3" id="KW-0808">Transferase</keyword>
<organism evidence="4 5">
    <name type="scientific">Candidatus Methylocalor cossyra</name>
    <dbReference type="NCBI Taxonomy" id="3108543"/>
    <lineage>
        <taxon>Bacteria</taxon>
        <taxon>Pseudomonadati</taxon>
        <taxon>Pseudomonadota</taxon>
        <taxon>Gammaproteobacteria</taxon>
        <taxon>Methylococcales</taxon>
        <taxon>Methylococcaceae</taxon>
        <taxon>Candidatus Methylocalor</taxon>
    </lineage>
</organism>
<comment type="similarity">
    <text evidence="3">Belongs to the class I-like SAM-binding methyltransferase superfamily. CmoB family.</text>
</comment>
<comment type="function">
    <text evidence="3">Catalyzes carboxymethyl transfer from carboxy-S-adenosyl-L-methionine (Cx-SAM) to 5-hydroxyuridine (ho5U) to form 5-carboxymethoxyuridine (cmo5U) at position 34 in tRNAs.</text>
</comment>
<dbReference type="InterPro" id="IPR010017">
    <property type="entry name" value="CmoB"/>
</dbReference>
<dbReference type="EC" id="2.5.1.-" evidence="3"/>
<feature type="binding site" evidence="3">
    <location>
        <position position="212"/>
    </location>
    <ligand>
        <name>carboxy-S-adenosyl-L-methionine</name>
        <dbReference type="ChEBI" id="CHEBI:134278"/>
    </ligand>
</feature>
<name>A0ABM9NI48_9GAMM</name>
<comment type="subunit">
    <text evidence="3">Homotetramer.</text>
</comment>
<dbReference type="Proteomes" id="UP001497493">
    <property type="component" value="Chromosome"/>
</dbReference>
<gene>
    <name evidence="3 4" type="primary">cmoB</name>
    <name evidence="4" type="ORF">MECH1_V1_1511</name>
</gene>
<comment type="caution">
    <text evidence="3">Lacks conserved residue(s) required for the propagation of feature annotation.</text>
</comment>
<feature type="binding site" evidence="3">
    <location>
        <position position="331"/>
    </location>
    <ligand>
        <name>carboxy-S-adenosyl-L-methionine</name>
        <dbReference type="ChEBI" id="CHEBI:134278"/>
    </ligand>
</feature>
<dbReference type="Pfam" id="PF08003">
    <property type="entry name" value="Methyltransf_9"/>
    <property type="match status" value="1"/>
</dbReference>
<accession>A0ABM9NI48</accession>
<dbReference type="HAMAP" id="MF_01590">
    <property type="entry name" value="tRNA_carboxymethyltr_CmoB"/>
    <property type="match status" value="1"/>
</dbReference>
<keyword evidence="5" id="KW-1185">Reference proteome</keyword>
<protein>
    <recommendedName>
        <fullName evidence="3">tRNA U34 carboxymethyltransferase</fullName>
        <ecNumber evidence="3">2.5.1.-</ecNumber>
    </recommendedName>
</protein>
<reference evidence="4 5" key="1">
    <citation type="submission" date="2024-04" db="EMBL/GenBank/DDBJ databases">
        <authorList>
            <person name="Cremers G."/>
        </authorList>
    </citation>
    <scope>NUCLEOTIDE SEQUENCE [LARGE SCALE GENOMIC DNA]</scope>
    <source>
        <strain evidence="4">MeCH1-AG</strain>
    </source>
</reference>
<dbReference type="InterPro" id="IPR027555">
    <property type="entry name" value="Mo5U34_MeTrfas-like"/>
</dbReference>
<comment type="catalytic activity">
    <reaction evidence="3">
        <text>carboxy-S-adenosyl-L-methionine + 5-hydroxyuridine(34) in tRNA = 5-carboxymethoxyuridine(34) in tRNA + S-adenosyl-L-homocysteine + H(+)</text>
        <dbReference type="Rhea" id="RHEA:52848"/>
        <dbReference type="Rhea" id="RHEA-COMP:13381"/>
        <dbReference type="Rhea" id="RHEA-COMP:13383"/>
        <dbReference type="ChEBI" id="CHEBI:15378"/>
        <dbReference type="ChEBI" id="CHEBI:57856"/>
        <dbReference type="ChEBI" id="CHEBI:134278"/>
        <dbReference type="ChEBI" id="CHEBI:136877"/>
        <dbReference type="ChEBI" id="CHEBI:136879"/>
    </reaction>
</comment>
<dbReference type="EMBL" id="OZ026884">
    <property type="protein sequence ID" value="CAL1240287.1"/>
    <property type="molecule type" value="Genomic_DNA"/>
</dbReference>
<sequence>MAGEVHWTVRDDFQRLMERLGYQGWLAACPSPSLRAWAEQLASQLEALRARRHGDWPKWRDIVQALPELAPRRVELNAPAVTIEGAASDQQRRGLETLLRGLHPWRKGPYQVHGLWIDSEWRSDLKWQRLEPHIQPLAGRMVLDVGCGNGYHAWRMVGAGARWVLGIDPGLLSVAQFLAIRHCAGPFPVFVLPLGIDQLPVKPGAFDTVFSMGVLYHRRSPLDHLMELRDCLRCGGELVLETLVIDGPAGQVLVPEDRYARMRNVWFIPSCPTLEGWLKRCGYRNIRLVDVTRTTAEEQRSTDWMRFQSLPECLDPADPERTVEGLPAPRRAIFLAESP</sequence>
<feature type="binding site" evidence="3">
    <location>
        <begin position="196"/>
        <end position="197"/>
    </location>
    <ligand>
        <name>carboxy-S-adenosyl-L-methionine</name>
        <dbReference type="ChEBI" id="CHEBI:134278"/>
    </ligand>
</feature>
<dbReference type="PANTHER" id="PTHR43464">
    <property type="entry name" value="METHYLTRANSFERASE"/>
    <property type="match status" value="1"/>
</dbReference>
<feature type="binding site" evidence="3">
    <location>
        <position position="126"/>
    </location>
    <ligand>
        <name>carboxy-S-adenosyl-L-methionine</name>
        <dbReference type="ChEBI" id="CHEBI:134278"/>
    </ligand>
</feature>
<feature type="binding site" evidence="3">
    <location>
        <position position="146"/>
    </location>
    <ligand>
        <name>carboxy-S-adenosyl-L-methionine</name>
        <dbReference type="ChEBI" id="CHEBI:134278"/>
    </ligand>
</feature>
<dbReference type="CDD" id="cd02440">
    <property type="entry name" value="AdoMet_MTases"/>
    <property type="match status" value="1"/>
</dbReference>
<evidence type="ECO:0000313" key="4">
    <source>
        <dbReference type="EMBL" id="CAL1240287.1"/>
    </source>
</evidence>
<keyword evidence="2 3" id="KW-0819">tRNA processing</keyword>
<proteinExistence type="inferred from homology"/>
<dbReference type="NCBIfam" id="TIGR00452">
    <property type="entry name" value="tRNA 5-methoxyuridine(34)/uridine 5-oxyacetic acid(34) synthase CmoB"/>
    <property type="match status" value="1"/>
</dbReference>
<evidence type="ECO:0000313" key="5">
    <source>
        <dbReference type="Proteomes" id="UP001497493"/>
    </source>
</evidence>
<evidence type="ECO:0000256" key="2">
    <source>
        <dbReference type="ARBA" id="ARBA00022694"/>
    </source>
</evidence>
<dbReference type="PANTHER" id="PTHR43464:SF95">
    <property type="entry name" value="TRNA U34 CARBOXYMETHYLTRANSFERASE"/>
    <property type="match status" value="1"/>
</dbReference>
<evidence type="ECO:0000256" key="1">
    <source>
        <dbReference type="ARBA" id="ARBA00022679"/>
    </source>
</evidence>
<dbReference type="Gene3D" id="3.40.50.150">
    <property type="entry name" value="Vaccinia Virus protein VP39"/>
    <property type="match status" value="1"/>
</dbReference>
<feature type="binding site" evidence="3">
    <location>
        <position position="121"/>
    </location>
    <ligand>
        <name>carboxy-S-adenosyl-L-methionine</name>
        <dbReference type="ChEBI" id="CHEBI:134278"/>
    </ligand>
</feature>